<proteinExistence type="predicted"/>
<evidence type="ECO:0000313" key="2">
    <source>
        <dbReference type="Proteomes" id="UP001142055"/>
    </source>
</evidence>
<accession>A0A9Q0LWE9</accession>
<sequence length="141" mass="16073">MEPDDHYHDYVYDIDHYENEIAYANLPSTTSMISSQQQSTMNVAAATANNHHRNYNNHHLNNHNNETNMHYPVHHCQPSPNSLTSPQSIDFISMFTDLAQSVNIYLSTEIVGHILTLIRLGVPADEIFIFFNECVKASARV</sequence>
<evidence type="ECO:0000313" key="1">
    <source>
        <dbReference type="EMBL" id="KAJ6215748.1"/>
    </source>
</evidence>
<reference evidence="1" key="1">
    <citation type="submission" date="2022-12" db="EMBL/GenBank/DDBJ databases">
        <title>Genome assemblies of Blomia tropicalis.</title>
        <authorList>
            <person name="Cui Y."/>
        </authorList>
    </citation>
    <scope>NUCLEOTIDE SEQUENCE</scope>
    <source>
        <tissue evidence="1">Adult mites</tissue>
    </source>
</reference>
<keyword evidence="2" id="KW-1185">Reference proteome</keyword>
<name>A0A9Q0LWE9_BLOTA</name>
<dbReference type="Proteomes" id="UP001142055">
    <property type="component" value="Chromosome 4"/>
</dbReference>
<dbReference type="OrthoDB" id="10610647at2759"/>
<dbReference type="AlphaFoldDB" id="A0A9Q0LWE9"/>
<organism evidence="1 2">
    <name type="scientific">Blomia tropicalis</name>
    <name type="common">Mite</name>
    <dbReference type="NCBI Taxonomy" id="40697"/>
    <lineage>
        <taxon>Eukaryota</taxon>
        <taxon>Metazoa</taxon>
        <taxon>Ecdysozoa</taxon>
        <taxon>Arthropoda</taxon>
        <taxon>Chelicerata</taxon>
        <taxon>Arachnida</taxon>
        <taxon>Acari</taxon>
        <taxon>Acariformes</taxon>
        <taxon>Sarcoptiformes</taxon>
        <taxon>Astigmata</taxon>
        <taxon>Glycyphagoidea</taxon>
        <taxon>Echimyopodidae</taxon>
        <taxon>Blomia</taxon>
    </lineage>
</organism>
<protein>
    <submittedName>
        <fullName evidence="1">Uncharacterized protein</fullName>
    </submittedName>
</protein>
<comment type="caution">
    <text evidence="1">The sequence shown here is derived from an EMBL/GenBank/DDBJ whole genome shotgun (WGS) entry which is preliminary data.</text>
</comment>
<dbReference type="EMBL" id="JAPWDV010000004">
    <property type="protein sequence ID" value="KAJ6215748.1"/>
    <property type="molecule type" value="Genomic_DNA"/>
</dbReference>
<dbReference type="OMA" id="IDHYENE"/>
<gene>
    <name evidence="1" type="ORF">RDWZM_010248</name>
</gene>